<evidence type="ECO:0000313" key="1">
    <source>
        <dbReference type="EMBL" id="OCX76706.1"/>
    </source>
</evidence>
<dbReference type="Proteomes" id="UP000094893">
    <property type="component" value="Unassembled WGS sequence"/>
</dbReference>
<dbReference type="AlphaFoldDB" id="A0A1C2IKH3"/>
<dbReference type="EMBL" id="LWSA01000021">
    <property type="protein sequence ID" value="OCX76706.1"/>
    <property type="molecule type" value="Genomic_DNA"/>
</dbReference>
<organism evidence="1 2">
    <name type="scientific">Acidithiobacillus thiooxidans</name>
    <name type="common">Thiobacillus thiooxidans</name>
    <dbReference type="NCBI Taxonomy" id="930"/>
    <lineage>
        <taxon>Bacteria</taxon>
        <taxon>Pseudomonadati</taxon>
        <taxon>Pseudomonadota</taxon>
        <taxon>Acidithiobacillia</taxon>
        <taxon>Acidithiobacillales</taxon>
        <taxon>Acidithiobacillaceae</taxon>
        <taxon>Acidithiobacillus</taxon>
    </lineage>
</organism>
<proteinExistence type="predicted"/>
<dbReference type="InterPro" id="IPR036390">
    <property type="entry name" value="WH_DNA-bd_sf"/>
</dbReference>
<reference evidence="1 2" key="1">
    <citation type="journal article" date="2016" name="Int. J. Mol. Sci.">
        <title>Comparative genomics of the extreme acidophile Acidithiobacillus thiooxidans reveals intraspecific divergence and niche adaptation.</title>
        <authorList>
            <person name="Zhang X."/>
            <person name="Feng X."/>
            <person name="Tao J."/>
            <person name="Ma L."/>
            <person name="Xiao Y."/>
            <person name="Liang Y."/>
            <person name="Liu X."/>
            <person name="Yin H."/>
        </authorList>
    </citation>
    <scope>NUCLEOTIDE SEQUENCE [LARGE SCALE GENOMIC DNA]</scope>
    <source>
        <strain evidence="1 2">A02</strain>
    </source>
</reference>
<dbReference type="eggNOG" id="COG2345">
    <property type="taxonomic scope" value="Bacteria"/>
</dbReference>
<evidence type="ECO:0000313" key="2">
    <source>
        <dbReference type="Proteomes" id="UP000094893"/>
    </source>
</evidence>
<comment type="caution">
    <text evidence="1">The sequence shown here is derived from an EMBL/GenBank/DDBJ whole genome shotgun (WGS) entry which is preliminary data.</text>
</comment>
<dbReference type="InterPro" id="IPR036388">
    <property type="entry name" value="WH-like_DNA-bd_sf"/>
</dbReference>
<dbReference type="Gene3D" id="1.10.10.10">
    <property type="entry name" value="Winged helix-like DNA-binding domain superfamily/Winged helix DNA-binding domain"/>
    <property type="match status" value="1"/>
</dbReference>
<sequence length="85" mass="9144">MNKRTPQARHPLAAQDMGRILACLQQNPGTSVEIARALRLTVNRVNGLLLELRAQGLVHAPSCTIGSKGGTVNVWACREAEEGAR</sequence>
<gene>
    <name evidence="1" type="ORF">A6P07_01920</name>
</gene>
<accession>A0A1C2IKH3</accession>
<dbReference type="RefSeq" id="WP_024894651.1">
    <property type="nucleotide sequence ID" value="NZ_LWRZ01000114.1"/>
</dbReference>
<dbReference type="SUPFAM" id="SSF46785">
    <property type="entry name" value="Winged helix' DNA-binding domain"/>
    <property type="match status" value="1"/>
</dbReference>
<protein>
    <submittedName>
        <fullName evidence="1">Uncharacterized protein</fullName>
    </submittedName>
</protein>
<name>A0A1C2IKH3_ACITH</name>